<evidence type="ECO:0000259" key="2">
    <source>
        <dbReference type="Pfam" id="PF07589"/>
    </source>
</evidence>
<sequence length="262" mass="27597">MKHAAIYAGIAALFATSHAWAVPILQIGAPAGAGDKGIYADYQGKTTDPKEENTAITSGNILYVGGIYKDDGVQLLGGKFGSVDWSDVNKGTFPSVFNGHGAVLLVSVPDGQLADAVGSLTVNGNFAFYTNATLNFFPDNHTPVKAGSADFLFFDIGNFTKTAGAVPNFETENDFKAGEIKELTLGGFNAVDWAHFDVMALQTSGKEKKGQTTLTTSLEKDPGSHDVTWKNAGTFAQELPEPGTLALLGLGLLGLGVSRRYK</sequence>
<gene>
    <name evidence="3" type="ORF">C8R21_11432</name>
</gene>
<name>A0A2T5IA29_9PROT</name>
<keyword evidence="1" id="KW-0732">Signal</keyword>
<evidence type="ECO:0000313" key="4">
    <source>
        <dbReference type="Proteomes" id="UP000244152"/>
    </source>
</evidence>
<comment type="caution">
    <text evidence="3">The sequence shown here is derived from an EMBL/GenBank/DDBJ whole genome shotgun (WGS) entry which is preliminary data.</text>
</comment>
<feature type="signal peptide" evidence="1">
    <location>
        <begin position="1"/>
        <end position="21"/>
    </location>
</feature>
<dbReference type="Proteomes" id="UP000244152">
    <property type="component" value="Unassembled WGS sequence"/>
</dbReference>
<feature type="chain" id="PRO_5015679224" evidence="1">
    <location>
        <begin position="22"/>
        <end position="262"/>
    </location>
</feature>
<organism evidence="3 4">
    <name type="scientific">Nitrosospira multiformis</name>
    <dbReference type="NCBI Taxonomy" id="1231"/>
    <lineage>
        <taxon>Bacteria</taxon>
        <taxon>Pseudomonadati</taxon>
        <taxon>Pseudomonadota</taxon>
        <taxon>Betaproteobacteria</taxon>
        <taxon>Nitrosomonadales</taxon>
        <taxon>Nitrosomonadaceae</taxon>
        <taxon>Nitrosospira</taxon>
    </lineage>
</organism>
<evidence type="ECO:0000313" key="3">
    <source>
        <dbReference type="EMBL" id="PTQ80686.1"/>
    </source>
</evidence>
<evidence type="ECO:0000256" key="1">
    <source>
        <dbReference type="SAM" id="SignalP"/>
    </source>
</evidence>
<protein>
    <submittedName>
        <fullName evidence="3">Putative secreted protein with PEP-CTERM sorting signal</fullName>
    </submittedName>
</protein>
<dbReference type="Pfam" id="PF07589">
    <property type="entry name" value="PEP-CTERM"/>
    <property type="match status" value="1"/>
</dbReference>
<accession>A0A2T5IA29</accession>
<dbReference type="AlphaFoldDB" id="A0A2T5IA29"/>
<dbReference type="RefSeq" id="WP_107762344.1">
    <property type="nucleotide sequence ID" value="NZ_QAOK01000014.1"/>
</dbReference>
<dbReference type="EMBL" id="QAOK01000014">
    <property type="protein sequence ID" value="PTQ80686.1"/>
    <property type="molecule type" value="Genomic_DNA"/>
</dbReference>
<reference evidence="3 4" key="1">
    <citation type="submission" date="2018-04" db="EMBL/GenBank/DDBJ databases">
        <title>Active sludge and wastewater microbial communities from Klosterneuburg, Austria.</title>
        <authorList>
            <person name="Wagner M."/>
        </authorList>
    </citation>
    <scope>NUCLEOTIDE SEQUENCE [LARGE SCALE GENOMIC DNA]</scope>
    <source>
        <strain evidence="3 4">Nl12</strain>
    </source>
</reference>
<dbReference type="NCBIfam" id="NF038141">
    <property type="entry name" value="choice_anch_N"/>
    <property type="match status" value="1"/>
</dbReference>
<dbReference type="NCBIfam" id="TIGR02595">
    <property type="entry name" value="PEP_CTERM"/>
    <property type="match status" value="1"/>
</dbReference>
<dbReference type="InterPro" id="IPR013424">
    <property type="entry name" value="Ice-binding_C"/>
</dbReference>
<proteinExistence type="predicted"/>
<feature type="domain" description="Ice-binding protein C-terminal" evidence="2">
    <location>
        <begin position="240"/>
        <end position="260"/>
    </location>
</feature>